<dbReference type="EMBL" id="JACNIG010000353">
    <property type="protein sequence ID" value="MBC8433915.1"/>
    <property type="molecule type" value="Genomic_DNA"/>
</dbReference>
<accession>A0A8J6P2S6</accession>
<gene>
    <name evidence="2" type="ORF">H8D96_18540</name>
</gene>
<evidence type="ECO:0000313" key="3">
    <source>
        <dbReference type="Proteomes" id="UP000605201"/>
    </source>
</evidence>
<proteinExistence type="predicted"/>
<organism evidence="2 3">
    <name type="scientific">Candidatus Desulfatibia vada</name>
    <dbReference type="NCBI Taxonomy" id="2841696"/>
    <lineage>
        <taxon>Bacteria</taxon>
        <taxon>Pseudomonadati</taxon>
        <taxon>Thermodesulfobacteriota</taxon>
        <taxon>Desulfobacteria</taxon>
        <taxon>Desulfobacterales</taxon>
        <taxon>Desulfobacterales incertae sedis</taxon>
        <taxon>Candidatus Desulfatibia</taxon>
    </lineage>
</organism>
<sequence length="283" mass="32671">MKTQHQDRIGHFCFPILLAMLIILAFCVQAVADVEVDKEKPSLGIQLLFKKYLSVSDKTIPEFQTANSNVYSNNSAHSTEYPGWIVGKWKIKPDGLFFENWRYRNTTYEILFFTKAKLAQMIYDLALFSKDLDKSVSLARFKRGAQGFHYSTELVVTWANDLAKRQQNIASAGATTFLEKLHNDKVLFKSEGSCRATGKVQHIIGAAPGKKRSLALNLNHERWHVMWDENAQFRELYLGKWQSLSDSQKRTLLQGFIGYNQEREMQIVEEWAVKENEREPLQN</sequence>
<reference evidence="2 3" key="1">
    <citation type="submission" date="2020-08" db="EMBL/GenBank/DDBJ databases">
        <title>Bridging the membrane lipid divide: bacteria of the FCB group superphylum have the potential to synthesize archaeal ether lipids.</title>
        <authorList>
            <person name="Villanueva L."/>
            <person name="Von Meijenfeldt F.A.B."/>
            <person name="Westbye A.B."/>
            <person name="Yadav S."/>
            <person name="Hopmans E.C."/>
            <person name="Dutilh B.E."/>
            <person name="Sinninghe Damste J.S."/>
        </authorList>
    </citation>
    <scope>NUCLEOTIDE SEQUENCE [LARGE SCALE GENOMIC DNA]</scope>
    <source>
        <strain evidence="2">NIOZ-UU17</strain>
    </source>
</reference>
<keyword evidence="1" id="KW-0812">Transmembrane</keyword>
<dbReference type="Proteomes" id="UP000605201">
    <property type="component" value="Unassembled WGS sequence"/>
</dbReference>
<keyword evidence="1" id="KW-0472">Membrane</keyword>
<protein>
    <submittedName>
        <fullName evidence="2">Uncharacterized protein</fullName>
    </submittedName>
</protein>
<evidence type="ECO:0000256" key="1">
    <source>
        <dbReference type="SAM" id="Phobius"/>
    </source>
</evidence>
<comment type="caution">
    <text evidence="2">The sequence shown here is derived from an EMBL/GenBank/DDBJ whole genome shotgun (WGS) entry which is preliminary data.</text>
</comment>
<feature type="transmembrane region" description="Helical" evidence="1">
    <location>
        <begin position="12"/>
        <end position="32"/>
    </location>
</feature>
<keyword evidence="1" id="KW-1133">Transmembrane helix</keyword>
<name>A0A8J6P2S6_9BACT</name>
<dbReference type="AlphaFoldDB" id="A0A8J6P2S6"/>
<evidence type="ECO:0000313" key="2">
    <source>
        <dbReference type="EMBL" id="MBC8433915.1"/>
    </source>
</evidence>